<dbReference type="InterPro" id="IPR001270">
    <property type="entry name" value="ClpA/B"/>
</dbReference>
<dbReference type="SMART" id="SM01086">
    <property type="entry name" value="ClpB_D2-small"/>
    <property type="match status" value="1"/>
</dbReference>
<dbReference type="NCBIfam" id="TIGR02639">
    <property type="entry name" value="ClpA"/>
    <property type="match status" value="1"/>
</dbReference>
<comment type="similarity">
    <text evidence="6">Belongs to the ClpA/ClpB family.</text>
</comment>
<dbReference type="PANTHER" id="PTHR11638">
    <property type="entry name" value="ATP-DEPENDENT CLP PROTEASE"/>
    <property type="match status" value="1"/>
</dbReference>
<evidence type="ECO:0000259" key="8">
    <source>
        <dbReference type="PROSITE" id="PS51903"/>
    </source>
</evidence>
<dbReference type="GO" id="GO:0006508">
    <property type="term" value="P:proteolysis"/>
    <property type="evidence" value="ECO:0007669"/>
    <property type="project" value="UniProtKB-KW"/>
</dbReference>
<dbReference type="EMBL" id="JAGGLL010000004">
    <property type="protein sequence ID" value="MBP2020932.1"/>
    <property type="molecule type" value="Genomic_DNA"/>
</dbReference>
<comment type="caution">
    <text evidence="9">The sequence shown here is derived from an EMBL/GenBank/DDBJ whole genome shotgun (WGS) entry which is preliminary data.</text>
</comment>
<dbReference type="PROSITE" id="PS00870">
    <property type="entry name" value="CLPAB_1"/>
    <property type="match status" value="1"/>
</dbReference>
<dbReference type="PANTHER" id="PTHR11638:SF111">
    <property type="entry name" value="ATP-DEPENDENT CLP PROTEASE ATP-BINDING SUBUNIT CLPA"/>
    <property type="match status" value="1"/>
</dbReference>
<evidence type="ECO:0000256" key="5">
    <source>
        <dbReference type="PROSITE-ProRule" id="PRU01251"/>
    </source>
</evidence>
<dbReference type="GO" id="GO:0005524">
    <property type="term" value="F:ATP binding"/>
    <property type="evidence" value="ECO:0007669"/>
    <property type="project" value="UniProtKB-KW"/>
</dbReference>
<keyword evidence="9" id="KW-0645">Protease</keyword>
<evidence type="ECO:0000256" key="2">
    <source>
        <dbReference type="ARBA" id="ARBA00022741"/>
    </source>
</evidence>
<dbReference type="SUPFAM" id="SSF81923">
    <property type="entry name" value="Double Clp-N motif"/>
    <property type="match status" value="1"/>
</dbReference>
<dbReference type="InterPro" id="IPR050130">
    <property type="entry name" value="ClpA_ClpB"/>
</dbReference>
<proteinExistence type="inferred from homology"/>
<dbReference type="PROSITE" id="PS51903">
    <property type="entry name" value="CLP_R"/>
    <property type="match status" value="1"/>
</dbReference>
<dbReference type="InterPro" id="IPR003593">
    <property type="entry name" value="AAA+_ATPase"/>
</dbReference>
<name>A0ABS4JZH9_9CLOT</name>
<dbReference type="Proteomes" id="UP001519308">
    <property type="component" value="Unassembled WGS sequence"/>
</dbReference>
<feature type="domain" description="Clp R" evidence="8">
    <location>
        <begin position="1"/>
        <end position="141"/>
    </location>
</feature>
<dbReference type="Gene3D" id="1.10.1780.10">
    <property type="entry name" value="Clp, N-terminal domain"/>
    <property type="match status" value="1"/>
</dbReference>
<dbReference type="RefSeq" id="WP_021283400.1">
    <property type="nucleotide sequence ID" value="NZ_JAGGLL010000004.1"/>
</dbReference>
<keyword evidence="2 6" id="KW-0547">Nucleotide-binding</keyword>
<dbReference type="InterPro" id="IPR019489">
    <property type="entry name" value="Clp_ATPase_C"/>
</dbReference>
<dbReference type="CDD" id="cd19499">
    <property type="entry name" value="RecA-like_ClpB_Hsp104-like"/>
    <property type="match status" value="1"/>
</dbReference>
<dbReference type="Gene3D" id="1.10.8.60">
    <property type="match status" value="2"/>
</dbReference>
<dbReference type="Pfam" id="PF17871">
    <property type="entry name" value="AAA_lid_9"/>
    <property type="match status" value="1"/>
</dbReference>
<keyword evidence="7" id="KW-0175">Coiled coil</keyword>
<dbReference type="SMART" id="SM00382">
    <property type="entry name" value="AAA"/>
    <property type="match status" value="2"/>
</dbReference>
<sequence length="761" mass="86277">MKLKKLVNDIILDAYDEAKARGDELLTPEHVLYKALDYEEFAQVLKSCDCNIEELKENLKWYIDEYVTRIEGMETQQSFAMQQVIIRAANQALASGHEYISIEHIMAAIYDLEESYAAYYLKEQGVEKSTLLFNLCHGSSEELVDLNEEESFDDSTWEEETYSEEYEESNEHKNRRNLKSLSILEKYTQNLTKLAKEKEDEPLIGREDVIERTVQILCRKTKNNPIHVGEPGVGKTAIILGLAKLINEERVPNKLQGAEIFSLDIGSMLAGTKYRGDFEERIKKVLNEIKNHENPIVYIDEIHNIVGAGSLGNGSLDASNLLKPYLLEGKIKFIGATTFEEYKKYFEKDKALIRRFQTIQVKEPTVEETIEILKGLKEHYESYHRVKFTEEAISAAVNLSHKYINDRFLPDKALDIIDEAGALASIEPKEEVPFIDENIIERTIAKMCNIPQETVEGNEIEALKNMENELKKSIFGQDKAIEQVVRCIKMSRAGLNVDNKPVASMLFVGPTGVGKTEIARTLAKNLGIDLVRFDMSEYMEKHAASKLIGSPPGYVGYEEGGLLTDTIRKKPNCVLLLDEVEKAHSDILNVLLQVMDYATLTDNQGRKADFRNVIIIMTSNAGAKNIGKSVIGFGDREVKGEAILEEVKKVFSPEFRNRLDKIVVFNHINEAMAMDIARKELENFKQLLLKKDVTIEFHEEVVKYIAEKGTSKEFGAREIIRVINSELKPILVDEILFGRLSKGGNCKIHLIDGKFQLGDNS</sequence>
<organism evidence="9 10">
    <name type="scientific">Clostridium punense</name>
    <dbReference type="NCBI Taxonomy" id="1054297"/>
    <lineage>
        <taxon>Bacteria</taxon>
        <taxon>Bacillati</taxon>
        <taxon>Bacillota</taxon>
        <taxon>Clostridia</taxon>
        <taxon>Eubacteriales</taxon>
        <taxon>Clostridiaceae</taxon>
        <taxon>Clostridium</taxon>
    </lineage>
</organism>
<gene>
    <name evidence="9" type="ORF">J2Z44_000716</name>
</gene>
<dbReference type="InterPro" id="IPR028299">
    <property type="entry name" value="ClpA/B_CS2"/>
</dbReference>
<dbReference type="InterPro" id="IPR004176">
    <property type="entry name" value="Clp_R_N"/>
</dbReference>
<keyword evidence="10" id="KW-1185">Reference proteome</keyword>
<evidence type="ECO:0000256" key="4">
    <source>
        <dbReference type="ARBA" id="ARBA00023186"/>
    </source>
</evidence>
<dbReference type="GO" id="GO:0008233">
    <property type="term" value="F:peptidase activity"/>
    <property type="evidence" value="ECO:0007669"/>
    <property type="project" value="UniProtKB-KW"/>
</dbReference>
<dbReference type="SUPFAM" id="SSF52540">
    <property type="entry name" value="P-loop containing nucleoside triphosphate hydrolases"/>
    <property type="match status" value="2"/>
</dbReference>
<dbReference type="InterPro" id="IPR041546">
    <property type="entry name" value="ClpA/ClpB_AAA_lid"/>
</dbReference>
<evidence type="ECO:0000256" key="1">
    <source>
        <dbReference type="ARBA" id="ARBA00022737"/>
    </source>
</evidence>
<dbReference type="InterPro" id="IPR003959">
    <property type="entry name" value="ATPase_AAA_core"/>
</dbReference>
<dbReference type="InterPro" id="IPR018368">
    <property type="entry name" value="ClpA/B_CS1"/>
</dbReference>
<dbReference type="Pfam" id="PF02861">
    <property type="entry name" value="Clp_N"/>
    <property type="match status" value="1"/>
</dbReference>
<feature type="coiled-coil region" evidence="7">
    <location>
        <begin position="38"/>
        <end position="65"/>
    </location>
</feature>
<dbReference type="InterPro" id="IPR013461">
    <property type="entry name" value="ClpA"/>
</dbReference>
<dbReference type="PRINTS" id="PR00300">
    <property type="entry name" value="CLPPROTEASEA"/>
</dbReference>
<dbReference type="PROSITE" id="PS00871">
    <property type="entry name" value="CLPAB_2"/>
    <property type="match status" value="1"/>
</dbReference>
<dbReference type="InterPro" id="IPR027417">
    <property type="entry name" value="P-loop_NTPase"/>
</dbReference>
<evidence type="ECO:0000256" key="3">
    <source>
        <dbReference type="ARBA" id="ARBA00022840"/>
    </source>
</evidence>
<dbReference type="Pfam" id="PF07724">
    <property type="entry name" value="AAA_2"/>
    <property type="match status" value="1"/>
</dbReference>
<keyword evidence="1 5" id="KW-0677">Repeat</keyword>
<evidence type="ECO:0000313" key="10">
    <source>
        <dbReference type="Proteomes" id="UP001519308"/>
    </source>
</evidence>
<dbReference type="Pfam" id="PF00004">
    <property type="entry name" value="AAA"/>
    <property type="match status" value="1"/>
</dbReference>
<keyword evidence="9" id="KW-0378">Hydrolase</keyword>
<dbReference type="Gene3D" id="3.40.50.300">
    <property type="entry name" value="P-loop containing nucleotide triphosphate hydrolases"/>
    <property type="match status" value="2"/>
</dbReference>
<evidence type="ECO:0000256" key="6">
    <source>
        <dbReference type="RuleBase" id="RU004432"/>
    </source>
</evidence>
<evidence type="ECO:0000313" key="9">
    <source>
        <dbReference type="EMBL" id="MBP2020932.1"/>
    </source>
</evidence>
<dbReference type="InterPro" id="IPR036628">
    <property type="entry name" value="Clp_N_dom_sf"/>
</dbReference>
<accession>A0ABS4JZH9</accession>
<keyword evidence="4 6" id="KW-0143">Chaperone</keyword>
<protein>
    <submittedName>
        <fullName evidence="9">ATP-dependent Clp protease ATP-binding subunit ClpA</fullName>
    </submittedName>
</protein>
<evidence type="ECO:0000256" key="7">
    <source>
        <dbReference type="SAM" id="Coils"/>
    </source>
</evidence>
<reference evidence="9 10" key="1">
    <citation type="submission" date="2021-03" db="EMBL/GenBank/DDBJ databases">
        <title>Genomic Encyclopedia of Type Strains, Phase IV (KMG-IV): sequencing the most valuable type-strain genomes for metagenomic binning, comparative biology and taxonomic classification.</title>
        <authorList>
            <person name="Goeker M."/>
        </authorList>
    </citation>
    <scope>NUCLEOTIDE SEQUENCE [LARGE SCALE GENOMIC DNA]</scope>
    <source>
        <strain evidence="9 10">DSM 28650</strain>
    </source>
</reference>
<dbReference type="CDD" id="cd00009">
    <property type="entry name" value="AAA"/>
    <property type="match status" value="1"/>
</dbReference>
<keyword evidence="3 6" id="KW-0067">ATP-binding</keyword>
<dbReference type="Pfam" id="PF10431">
    <property type="entry name" value="ClpB_D2-small"/>
    <property type="match status" value="1"/>
</dbReference>